<comment type="caution">
    <text evidence="6">The sequence shown here is derived from an EMBL/GenBank/DDBJ whole genome shotgun (WGS) entry which is preliminary data.</text>
</comment>
<dbReference type="GO" id="GO:0016020">
    <property type="term" value="C:membrane"/>
    <property type="evidence" value="ECO:0007669"/>
    <property type="project" value="UniProtKB-SubCell"/>
</dbReference>
<sequence>MYRQPLWNIDSRLALGTFFQLRICGYAMRGFSSIYMIVIAELFSDAARATGMSFALTGSSITVFITSKYFASMSSAIGPGVYWICAASSFLTCIFVGIWVPETNKKTFAEIQE</sequence>
<keyword evidence="4 5" id="KW-0472">Membrane</keyword>
<feature type="non-terminal residue" evidence="6">
    <location>
        <position position="113"/>
    </location>
</feature>
<evidence type="ECO:0000256" key="1">
    <source>
        <dbReference type="ARBA" id="ARBA00004370"/>
    </source>
</evidence>
<name>A0A0L7KW35_OPEBR</name>
<proteinExistence type="predicted"/>
<organism evidence="6 7">
    <name type="scientific">Operophtera brumata</name>
    <name type="common">Winter moth</name>
    <name type="synonym">Phalaena brumata</name>
    <dbReference type="NCBI Taxonomy" id="104452"/>
    <lineage>
        <taxon>Eukaryota</taxon>
        <taxon>Metazoa</taxon>
        <taxon>Ecdysozoa</taxon>
        <taxon>Arthropoda</taxon>
        <taxon>Hexapoda</taxon>
        <taxon>Insecta</taxon>
        <taxon>Pterygota</taxon>
        <taxon>Neoptera</taxon>
        <taxon>Endopterygota</taxon>
        <taxon>Lepidoptera</taxon>
        <taxon>Glossata</taxon>
        <taxon>Ditrysia</taxon>
        <taxon>Geometroidea</taxon>
        <taxon>Geometridae</taxon>
        <taxon>Larentiinae</taxon>
        <taxon>Operophtera</taxon>
    </lineage>
</organism>
<evidence type="ECO:0000256" key="2">
    <source>
        <dbReference type="ARBA" id="ARBA00022692"/>
    </source>
</evidence>
<dbReference type="EMBL" id="JTDY01005034">
    <property type="protein sequence ID" value="KOB67448.1"/>
    <property type="molecule type" value="Genomic_DNA"/>
</dbReference>
<keyword evidence="3 5" id="KW-1133">Transmembrane helix</keyword>
<feature type="transmembrane region" description="Helical" evidence="5">
    <location>
        <begin position="21"/>
        <end position="43"/>
    </location>
</feature>
<evidence type="ECO:0000313" key="6">
    <source>
        <dbReference type="EMBL" id="KOB67448.1"/>
    </source>
</evidence>
<evidence type="ECO:0000256" key="3">
    <source>
        <dbReference type="ARBA" id="ARBA00022989"/>
    </source>
</evidence>
<dbReference type="PANTHER" id="PTHR48021:SF1">
    <property type="entry name" value="GH07001P-RELATED"/>
    <property type="match status" value="1"/>
</dbReference>
<dbReference type="Pfam" id="PF00083">
    <property type="entry name" value="Sugar_tr"/>
    <property type="match status" value="1"/>
</dbReference>
<evidence type="ECO:0000256" key="5">
    <source>
        <dbReference type="SAM" id="Phobius"/>
    </source>
</evidence>
<dbReference type="InterPro" id="IPR050549">
    <property type="entry name" value="MFS_Trehalose_Transporter"/>
</dbReference>
<dbReference type="AlphaFoldDB" id="A0A0L7KW35"/>
<evidence type="ECO:0000256" key="4">
    <source>
        <dbReference type="ARBA" id="ARBA00023136"/>
    </source>
</evidence>
<dbReference type="InterPro" id="IPR036259">
    <property type="entry name" value="MFS_trans_sf"/>
</dbReference>
<dbReference type="Proteomes" id="UP000037510">
    <property type="component" value="Unassembled WGS sequence"/>
</dbReference>
<dbReference type="InterPro" id="IPR005828">
    <property type="entry name" value="MFS_sugar_transport-like"/>
</dbReference>
<keyword evidence="2 5" id="KW-0812">Transmembrane</keyword>
<gene>
    <name evidence="6" type="ORF">OBRU01_19808</name>
</gene>
<feature type="transmembrane region" description="Helical" evidence="5">
    <location>
        <begin position="49"/>
        <end position="69"/>
    </location>
</feature>
<comment type="subcellular location">
    <subcellularLocation>
        <location evidence="1">Membrane</location>
    </subcellularLocation>
</comment>
<evidence type="ECO:0000313" key="7">
    <source>
        <dbReference type="Proteomes" id="UP000037510"/>
    </source>
</evidence>
<dbReference type="STRING" id="104452.A0A0L7KW35"/>
<dbReference type="SUPFAM" id="SSF103473">
    <property type="entry name" value="MFS general substrate transporter"/>
    <property type="match status" value="1"/>
</dbReference>
<feature type="transmembrane region" description="Helical" evidence="5">
    <location>
        <begin position="81"/>
        <end position="100"/>
    </location>
</feature>
<protein>
    <submittedName>
        <fullName evidence="6">Facilitated trehalose transporter Tret1</fullName>
    </submittedName>
</protein>
<dbReference type="GO" id="GO:0022857">
    <property type="term" value="F:transmembrane transporter activity"/>
    <property type="evidence" value="ECO:0007669"/>
    <property type="project" value="InterPro"/>
</dbReference>
<dbReference type="Gene3D" id="1.20.1250.20">
    <property type="entry name" value="MFS general substrate transporter like domains"/>
    <property type="match status" value="1"/>
</dbReference>
<keyword evidence="7" id="KW-1185">Reference proteome</keyword>
<dbReference type="PANTHER" id="PTHR48021">
    <property type="match status" value="1"/>
</dbReference>
<accession>A0A0L7KW35</accession>
<reference evidence="6 7" key="1">
    <citation type="journal article" date="2015" name="Genome Biol. Evol.">
        <title>The genome of winter moth (Operophtera brumata) provides a genomic perspective on sexual dimorphism and phenology.</title>
        <authorList>
            <person name="Derks M.F."/>
            <person name="Smit S."/>
            <person name="Salis L."/>
            <person name="Schijlen E."/>
            <person name="Bossers A."/>
            <person name="Mateman C."/>
            <person name="Pijl A.S."/>
            <person name="de Ridder D."/>
            <person name="Groenen M.A."/>
            <person name="Visser M.E."/>
            <person name="Megens H.J."/>
        </authorList>
    </citation>
    <scope>NUCLEOTIDE SEQUENCE [LARGE SCALE GENOMIC DNA]</scope>
    <source>
        <strain evidence="6">WM2013NL</strain>
        <tissue evidence="6">Head and thorax</tissue>
    </source>
</reference>